<evidence type="ECO:0000313" key="6">
    <source>
        <dbReference type="RefSeq" id="XP_031428522.1"/>
    </source>
</evidence>
<feature type="compositionally biased region" description="Polar residues" evidence="3">
    <location>
        <begin position="588"/>
        <end position="606"/>
    </location>
</feature>
<feature type="compositionally biased region" description="Polar residues" evidence="3">
    <location>
        <begin position="170"/>
        <end position="203"/>
    </location>
</feature>
<feature type="compositionally biased region" description="Polar residues" evidence="3">
    <location>
        <begin position="620"/>
        <end position="640"/>
    </location>
</feature>
<dbReference type="Gene3D" id="2.60.20.10">
    <property type="entry name" value="Crystallins"/>
    <property type="match status" value="6"/>
</dbReference>
<name>A0A6P8FZ78_CLUHA</name>
<dbReference type="PROSITE" id="PS50231">
    <property type="entry name" value="RICIN_B_LECTIN"/>
    <property type="match status" value="1"/>
</dbReference>
<proteinExistence type="inferred from homology"/>
<feature type="compositionally biased region" description="Basic and acidic residues" evidence="3">
    <location>
        <begin position="32"/>
        <end position="43"/>
    </location>
</feature>
<dbReference type="SMART" id="SM00247">
    <property type="entry name" value="XTALbg"/>
    <property type="match status" value="5"/>
</dbReference>
<feature type="compositionally biased region" description="Polar residues" evidence="3">
    <location>
        <begin position="337"/>
        <end position="353"/>
    </location>
</feature>
<dbReference type="SMART" id="SM00458">
    <property type="entry name" value="RICIN"/>
    <property type="match status" value="1"/>
</dbReference>
<comment type="similarity">
    <text evidence="1">Belongs to the beta/gamma-crystallin family.</text>
</comment>
<dbReference type="InterPro" id="IPR050252">
    <property type="entry name" value="Beta/Gamma-Crystallin"/>
</dbReference>
<feature type="region of interest" description="Disordered" evidence="3">
    <location>
        <begin position="145"/>
        <end position="377"/>
    </location>
</feature>
<feature type="compositionally biased region" description="Basic and acidic residues" evidence="3">
    <location>
        <begin position="252"/>
        <end position="274"/>
    </location>
</feature>
<keyword evidence="5" id="KW-1185">Reference proteome</keyword>
<sequence>MKRQNSWQDGIARLFKSDDSDKTAKESGTTGLEKETAFERRDDDPYDNDLDMSKSQEGSKCNHPNSSRHIAFQGCEGEEGAICNNRDTQEASVPDNEAGSLWELPDRQSPLGLAKSLGPGSPAPPSDSFLKRLGSLFHFFSKAETRVPQLEPNSAALSEPGGITCEADRSQQPSDTTIGQPSDTTIGQPSDTTIGQPSETTIGQPRGGDVGPQCQEMDKPPSEDSADMAEETAIVKPSEPAEQTPESLPSVDEDHGTAREQAADHRMSREHPDEGQQQAFEGPAVITHTTYRGQKEVRKMRRRQPLQIYSPISEGDESHVSRSSVSSEGVGSPHPASPSSDQLNPQRDTQSAVELTGVRSEQTECLPPQEDHLEPSSQAADVQLAVAQDAAARTHKVEDAPFGHQGCQEVASPCAPVPGVTNCEENNCLLDTNTSLEVQLSGLPVGLGDCSQDTSEGEGALVLGDCSQDTSGGEGALVLPLPLGDCSQDTSGGEGAVVLPLPLDEESLRCESKAMVDIILKNALTALQKIETSERDSDVPHEADVECEPFIYAGARHGIYQKEDYEFKDATQELEDKHVASTHVDDQVISSRAQGEGSRSTFSSGYESIAGSDTDIRCSPAQSFEGSPLALSTSGQQVESPSLAMPEMTDSYKGKVTGDTESENRDNDNENGKLIRKAMFEEEDRDSEGCVAFEPKLKGLGTVTFEVDGLYSNPCLGSEPEVEDGNTEVRPKPSQHSKQSVEIPPVSHFTIQSGSNHDANNTLVDFKVILSTEDANTDSESFSLACKPEEVQSQEVGRPKPLQVAPQSLESHSFKGKAMTEPTCFSQSESKPEWSSVKAHWCLVSEDQLQNSETCVEATVLDVKESLRTFIAHSEGKHDVDIDQSASSISLLLSPPQPFLNSGVPIIGDQEEEMDAIFVNDTGPMERPAARREKTYPFSLSPIFEEEESLQGPPATEEELKSAEQQTCSILSLLQSVSERLQSSAFTDSDPETTCTDSTDAFPCPRWGSLSDKEDVDEVDHFIDQDATLPPNTLKDHFIDQDATLPSNTLKDHFIDQDPTLPSNTLKDTAEILHGCIEQTISGVSHEALEESGGVTTLSTPKRSASSPYYECLLKSNPTPLPQEENISGGNLSKASVKGEQLSPRRIIPRPSVMHIYDGVTFSGAKRTFCGDVVDTEGMTFKTGVSIRVLTGCWLLYVEPGFRGSCVVLEEGEKVLTCGEGELKEHSTDSTGQVSIGSIRTVVKDDGIPEIHCHGEGESPVVLHSQIGNLEAVQLSNLAVKSGCWLAYELNGFRGHSAVLETGGKTTHGPGSLDVTHARSLRPLMRGGPKVTRLLDPKMVLYELPHFQGRCRELGAHVPWVEGLPTVSSLRVLSGIWVGYSREQYRGQQCLLEEGEYGDCQELGGSDHALLSFRFLLADCIEPAISLRNAHCPDTHPMDIVDLDVPDVEKGGPDPAPASIRVKSGVWVAYSGKFFSGDQYILEKGLHSGPLDWGHCSGEVMSIRPVRMSAGSREPKYLIRAYSEPHFSGDQGEYESKAADCSALHPVSFRVIHGSWVLFDEEDCSGNQFVLSEGLYPNLTSCGSEGSAIKSLKPVPYCFSDPSIRLYSLDSFEGLETEAVTTMDGMNGFFTQSLRVNGGLWVVYEYSNFKGRQMLLTTGEYSMWTEHSGWDTIGSLQPLGRPKAYVQLRNRVLGSLLTAEETQDRDSPAKVSLKPAKSLDCQQWIFTDGLLKCRVGKACMSVIGGKAQVGARVALWPQHGRTHQRWSLNQNGTISSHLNHSLVLDVRGGNGIDRDHFIVNQLSAGPSTQYWDMELV</sequence>
<dbReference type="RefSeq" id="XP_031428522.1">
    <property type="nucleotide sequence ID" value="XM_031572662.1"/>
</dbReference>
<feature type="region of interest" description="Disordered" evidence="3">
    <location>
        <begin position="716"/>
        <end position="742"/>
    </location>
</feature>
<dbReference type="PANTHER" id="PTHR11818:SF38">
    <property type="entry name" value="VERY LARGE A-KINASE ANCHOR PROTEIN"/>
    <property type="match status" value="1"/>
</dbReference>
<feature type="region of interest" description="Disordered" evidence="3">
    <location>
        <begin position="578"/>
        <end position="672"/>
    </location>
</feature>
<dbReference type="InterPro" id="IPR001064">
    <property type="entry name" value="Beta/gamma_crystallin"/>
</dbReference>
<dbReference type="InterPro" id="IPR011024">
    <property type="entry name" value="G_crystallin-like"/>
</dbReference>
<dbReference type="InterPro" id="IPR000772">
    <property type="entry name" value="Ricin_B_lectin"/>
</dbReference>
<feature type="region of interest" description="Disordered" evidence="3">
    <location>
        <begin position="1120"/>
        <end position="1141"/>
    </location>
</feature>
<feature type="domain" description="Beta/gamma crystallin 'Greek key'" evidence="4">
    <location>
        <begin position="1337"/>
        <end position="1374"/>
    </location>
</feature>
<dbReference type="KEGG" id="char:105902081"/>
<dbReference type="InterPro" id="IPR035992">
    <property type="entry name" value="Ricin_B-like_lectins"/>
</dbReference>
<evidence type="ECO:0000256" key="3">
    <source>
        <dbReference type="SAM" id="MobiDB-lite"/>
    </source>
</evidence>
<feature type="domain" description="Beta/gamma crystallin 'Greek key'" evidence="4">
    <location>
        <begin position="1465"/>
        <end position="1507"/>
    </location>
</feature>
<reference evidence="6" key="1">
    <citation type="submission" date="2025-08" db="UniProtKB">
        <authorList>
            <consortium name="RefSeq"/>
        </authorList>
    </citation>
    <scope>IDENTIFICATION</scope>
</reference>
<dbReference type="SUPFAM" id="SSF50370">
    <property type="entry name" value="Ricin B-like lectins"/>
    <property type="match status" value="1"/>
</dbReference>
<dbReference type="Proteomes" id="UP000515152">
    <property type="component" value="Chromosome 8"/>
</dbReference>
<feature type="compositionally biased region" description="Low complexity" evidence="3">
    <location>
        <begin position="321"/>
        <end position="334"/>
    </location>
</feature>
<feature type="region of interest" description="Disordered" evidence="3">
    <location>
        <begin position="1"/>
        <end position="68"/>
    </location>
</feature>
<dbReference type="Pfam" id="PF00030">
    <property type="entry name" value="Crystall"/>
    <property type="match status" value="5"/>
</dbReference>
<organism evidence="5 6">
    <name type="scientific">Clupea harengus</name>
    <name type="common">Atlantic herring</name>
    <dbReference type="NCBI Taxonomy" id="7950"/>
    <lineage>
        <taxon>Eukaryota</taxon>
        <taxon>Metazoa</taxon>
        <taxon>Chordata</taxon>
        <taxon>Craniata</taxon>
        <taxon>Vertebrata</taxon>
        <taxon>Euteleostomi</taxon>
        <taxon>Actinopterygii</taxon>
        <taxon>Neopterygii</taxon>
        <taxon>Teleostei</taxon>
        <taxon>Clupei</taxon>
        <taxon>Clupeiformes</taxon>
        <taxon>Clupeoidei</taxon>
        <taxon>Clupeidae</taxon>
        <taxon>Clupea</taxon>
    </lineage>
</organism>
<feature type="compositionally biased region" description="Polar residues" evidence="3">
    <location>
        <begin position="53"/>
        <end position="68"/>
    </location>
</feature>
<dbReference type="Pfam" id="PF00652">
    <property type="entry name" value="Ricin_B_lectin"/>
    <property type="match status" value="1"/>
</dbReference>
<feature type="domain" description="Beta/gamma crystallin 'Greek key'" evidence="4">
    <location>
        <begin position="1554"/>
        <end position="1596"/>
    </location>
</feature>
<keyword evidence="2" id="KW-0677">Repeat</keyword>
<evidence type="ECO:0000313" key="5">
    <source>
        <dbReference type="Proteomes" id="UP000515152"/>
    </source>
</evidence>
<evidence type="ECO:0000259" key="4">
    <source>
        <dbReference type="PROSITE" id="PS50915"/>
    </source>
</evidence>
<feature type="domain" description="Beta/gamma crystallin 'Greek key'" evidence="4">
    <location>
        <begin position="1639"/>
        <end position="1680"/>
    </location>
</feature>
<feature type="domain" description="Beta/gamma crystallin 'Greek key'" evidence="4">
    <location>
        <begin position="1192"/>
        <end position="1243"/>
    </location>
</feature>
<dbReference type="Gene3D" id="2.80.10.50">
    <property type="match status" value="1"/>
</dbReference>
<evidence type="ECO:0000256" key="1">
    <source>
        <dbReference type="ARBA" id="ARBA00009646"/>
    </source>
</evidence>
<protein>
    <submittedName>
        <fullName evidence="6">Uncharacterized protein LOC105902081 isoform X1</fullName>
    </submittedName>
</protein>
<gene>
    <name evidence="6" type="primary">LOC105902081</name>
</gene>
<feature type="compositionally biased region" description="Basic and acidic residues" evidence="3">
    <location>
        <begin position="15"/>
        <end position="25"/>
    </location>
</feature>
<dbReference type="PROSITE" id="PS50915">
    <property type="entry name" value="CRYSTALLIN_BETA_GAMMA"/>
    <property type="match status" value="6"/>
</dbReference>
<feature type="compositionally biased region" description="Basic and acidic residues" evidence="3">
    <location>
        <begin position="650"/>
        <end position="672"/>
    </location>
</feature>
<feature type="domain" description="Beta/gamma crystallin 'Greek key'" evidence="4">
    <location>
        <begin position="1375"/>
        <end position="1417"/>
    </location>
</feature>
<accession>A0A6P8FZ78</accession>
<evidence type="ECO:0000256" key="2">
    <source>
        <dbReference type="ARBA" id="ARBA00022737"/>
    </source>
</evidence>
<dbReference type="OrthoDB" id="9895617at2759"/>
<feature type="compositionally biased region" description="Polar residues" evidence="3">
    <location>
        <begin position="1125"/>
        <end position="1134"/>
    </location>
</feature>
<dbReference type="PANTHER" id="PTHR11818">
    <property type="entry name" value="BETA/GAMMA CRYSTALLIN"/>
    <property type="match status" value="1"/>
</dbReference>
<dbReference type="GeneID" id="105902081"/>
<dbReference type="SUPFAM" id="SSF49695">
    <property type="entry name" value="gamma-Crystallin-like"/>
    <property type="match status" value="3"/>
</dbReference>
<feature type="region of interest" description="Disordered" evidence="3">
    <location>
        <begin position="86"/>
        <end position="130"/>
    </location>
</feature>